<dbReference type="Pfam" id="PF14291">
    <property type="entry name" value="DUF4371"/>
    <property type="match status" value="1"/>
</dbReference>
<organism evidence="3 4">
    <name type="scientific">Araneus ventricosus</name>
    <name type="common">Orbweaver spider</name>
    <name type="synonym">Epeira ventricosa</name>
    <dbReference type="NCBI Taxonomy" id="182803"/>
    <lineage>
        <taxon>Eukaryota</taxon>
        <taxon>Metazoa</taxon>
        <taxon>Ecdysozoa</taxon>
        <taxon>Arthropoda</taxon>
        <taxon>Chelicerata</taxon>
        <taxon>Arachnida</taxon>
        <taxon>Araneae</taxon>
        <taxon>Araneomorphae</taxon>
        <taxon>Entelegynae</taxon>
        <taxon>Araneoidea</taxon>
        <taxon>Araneidae</taxon>
        <taxon>Araneus</taxon>
    </lineage>
</organism>
<reference evidence="3 4" key="1">
    <citation type="journal article" date="2019" name="Sci. Rep.">
        <title>Orb-weaving spider Araneus ventricosus genome elucidates the spidroin gene catalogue.</title>
        <authorList>
            <person name="Kono N."/>
            <person name="Nakamura H."/>
            <person name="Ohtoshi R."/>
            <person name="Moran D.A.P."/>
            <person name="Shinohara A."/>
            <person name="Yoshida Y."/>
            <person name="Fujiwara M."/>
            <person name="Mori M."/>
            <person name="Tomita M."/>
            <person name="Arakawa K."/>
        </authorList>
    </citation>
    <scope>NUCLEOTIDE SEQUENCE [LARGE SCALE GENOMIC DNA]</scope>
</reference>
<dbReference type="InterPro" id="IPR025398">
    <property type="entry name" value="DUF4371"/>
</dbReference>
<dbReference type="PANTHER" id="PTHR45749:SF21">
    <property type="entry name" value="DUF4371 DOMAIN-CONTAINING PROTEIN"/>
    <property type="match status" value="1"/>
</dbReference>
<dbReference type="Proteomes" id="UP000499080">
    <property type="component" value="Unassembled WGS sequence"/>
</dbReference>
<protein>
    <submittedName>
        <fullName evidence="3">Zinc finger MYM-type protein 5</fullName>
    </submittedName>
</protein>
<evidence type="ECO:0000259" key="2">
    <source>
        <dbReference type="SMART" id="SM00597"/>
    </source>
</evidence>
<evidence type="ECO:0000313" key="4">
    <source>
        <dbReference type="Proteomes" id="UP000499080"/>
    </source>
</evidence>
<proteinExistence type="predicted"/>
<evidence type="ECO:0000256" key="1">
    <source>
        <dbReference type="SAM" id="MobiDB-lite"/>
    </source>
</evidence>
<dbReference type="EMBL" id="BGPR01120992">
    <property type="protein sequence ID" value="GBN20241.1"/>
    <property type="molecule type" value="Genomic_DNA"/>
</dbReference>
<keyword evidence="4" id="KW-1185">Reference proteome</keyword>
<feature type="non-terminal residue" evidence="3">
    <location>
        <position position="1"/>
    </location>
</feature>
<feature type="domain" description="TTF-type" evidence="2">
    <location>
        <begin position="135"/>
        <end position="229"/>
    </location>
</feature>
<evidence type="ECO:0000313" key="3">
    <source>
        <dbReference type="EMBL" id="GBN20241.1"/>
    </source>
</evidence>
<gene>
    <name evidence="3" type="primary">ZMYM5_2</name>
    <name evidence="3" type="ORF">AVEN_177254_1</name>
</gene>
<dbReference type="AlphaFoldDB" id="A0A4Y2LZN6"/>
<accession>A0A4Y2LZN6</accession>
<dbReference type="SMART" id="SM00597">
    <property type="entry name" value="ZnF_TTF"/>
    <property type="match status" value="1"/>
</dbReference>
<feature type="region of interest" description="Disordered" evidence="1">
    <location>
        <begin position="33"/>
        <end position="53"/>
    </location>
</feature>
<comment type="caution">
    <text evidence="3">The sequence shown here is derived from an EMBL/GenBank/DDBJ whole genome shotgun (WGS) entry which is preliminary data.</text>
</comment>
<dbReference type="OrthoDB" id="6461849at2759"/>
<dbReference type="InterPro" id="IPR006580">
    <property type="entry name" value="Znf_TTF"/>
</dbReference>
<name>A0A4Y2LZN6_ARAVE</name>
<feature type="compositionally biased region" description="Polar residues" evidence="1">
    <location>
        <begin position="37"/>
        <end position="52"/>
    </location>
</feature>
<dbReference type="PANTHER" id="PTHR45749">
    <property type="match status" value="1"/>
</dbReference>
<sequence length="421" mass="48248">ALGNWLINEEQVEQNMLDADQIGSAMLQEQDSETVSEESSNSHIASTEVVTNSDERNDSELSYFARASCSADLDEVCTSNVNDMFNSTNVETQIIYEDPKKWPANFRSYTILCKLVERGPQTIGLNSYKFPYTEDGRHFSPKWFFKILTNGEKVKRRWLLYSQSKDKLFCFPCLLFSKADKSPFSDFEKGFNDWKHLNPFIHVHETSSTHRHSYVEWKELEIRLKAGNSIDADIEKCIQAETEKWRCVLKCIVDVIIHCARNNLPLRGSSDAIGDNNCGVFLSTLELISHYNPQLFQHIENIKSKKHVPSYFSPKIQNEVIEISGNKVRSEILSKVKSAKYFSIIFDCTPDTAHIEQMSQIIRYVNIKDGECSVEESFVDFVISHQKTGRNLSEEIMQKLSSDGLDIQNCRGQGFDNGRKI</sequence>